<accession>C5KD72</accession>
<dbReference type="GeneID" id="9062989"/>
<keyword evidence="1" id="KW-0732">Signal</keyword>
<evidence type="ECO:0000256" key="1">
    <source>
        <dbReference type="SAM" id="SignalP"/>
    </source>
</evidence>
<proteinExistence type="predicted"/>
<dbReference type="OrthoDB" id="444019at2759"/>
<name>C5KD72_PERM5</name>
<feature type="signal peptide" evidence="1">
    <location>
        <begin position="1"/>
        <end position="19"/>
    </location>
</feature>
<evidence type="ECO:0008006" key="4">
    <source>
        <dbReference type="Google" id="ProtNLM"/>
    </source>
</evidence>
<sequence>MRYILLLVIVVVAAYFSEAGRLGCPPSSETKNMATYSWRQAYWTGQDTTFIDFFKSDVSREYNRGDVYLNVADASNVGKIIHPERLAELIANFRKVSGNSARFYLFYAQGGGDDKKWVPDFVRVFKEFILKYGNPDMGSLGISFQVKLDLATWYKIFDAFDALETDPQFKPYNIVLDVTMNYYNTDRILVDQIMFRADHVTLLTFANTSPRLINFFVAFLTKICPNCNNNYYPNYKAKITFLAEGDCNSGACSKTSMCAYYGDRLTDPKGGILYAYNQLSTALDYVRDHVLSKDKFDHFFEAGGTHIGLSSFSWVMCYYGSESWHQIGLQKCMSDYHSASQICRQG</sequence>
<dbReference type="EMBL" id="GG672048">
    <property type="protein sequence ID" value="EER17571.1"/>
    <property type="molecule type" value="Genomic_DNA"/>
</dbReference>
<feature type="chain" id="PRO_5002953822" description="Chitinase" evidence="1">
    <location>
        <begin position="20"/>
        <end position="346"/>
    </location>
</feature>
<gene>
    <name evidence="2" type="ORF">Pmar_PMAR017412</name>
</gene>
<organism evidence="3">
    <name type="scientific">Perkinsus marinus (strain ATCC 50983 / TXsc)</name>
    <dbReference type="NCBI Taxonomy" id="423536"/>
    <lineage>
        <taxon>Eukaryota</taxon>
        <taxon>Sar</taxon>
        <taxon>Alveolata</taxon>
        <taxon>Perkinsozoa</taxon>
        <taxon>Perkinsea</taxon>
        <taxon>Perkinsida</taxon>
        <taxon>Perkinsidae</taxon>
        <taxon>Perkinsus</taxon>
    </lineage>
</organism>
<dbReference type="OMA" id="RERYWED"/>
<dbReference type="AlphaFoldDB" id="C5KD72"/>
<dbReference type="InParanoid" id="C5KD72"/>
<reference evidence="2 3" key="1">
    <citation type="submission" date="2008-07" db="EMBL/GenBank/DDBJ databases">
        <authorList>
            <person name="El-Sayed N."/>
            <person name="Caler E."/>
            <person name="Inman J."/>
            <person name="Amedeo P."/>
            <person name="Hass B."/>
            <person name="Wortman J."/>
        </authorList>
    </citation>
    <scope>NUCLEOTIDE SEQUENCE [LARGE SCALE GENOMIC DNA]</scope>
    <source>
        <strain evidence="3">ATCC 50983 / TXsc</strain>
    </source>
</reference>
<dbReference type="Proteomes" id="UP000007800">
    <property type="component" value="Unassembled WGS sequence"/>
</dbReference>
<dbReference type="RefSeq" id="XP_002785775.1">
    <property type="nucleotide sequence ID" value="XM_002785729.1"/>
</dbReference>
<keyword evidence="3" id="KW-1185">Reference proteome</keyword>
<evidence type="ECO:0000313" key="3">
    <source>
        <dbReference type="Proteomes" id="UP000007800"/>
    </source>
</evidence>
<evidence type="ECO:0000313" key="2">
    <source>
        <dbReference type="EMBL" id="EER17571.1"/>
    </source>
</evidence>
<protein>
    <recommendedName>
        <fullName evidence="4">Chitinase</fullName>
    </recommendedName>
</protein>